<feature type="region of interest" description="Disordered" evidence="5">
    <location>
        <begin position="427"/>
        <end position="451"/>
    </location>
</feature>
<evidence type="ECO:0000313" key="8">
    <source>
        <dbReference type="Proteomes" id="UP000198372"/>
    </source>
</evidence>
<dbReference type="GO" id="GO:0045127">
    <property type="term" value="F:N-acetylglucosamine kinase activity"/>
    <property type="evidence" value="ECO:0007669"/>
    <property type="project" value="UniProtKB-EC"/>
</dbReference>
<organism evidence="7 8">
    <name type="scientific">Microbotryum intermedium</name>
    <dbReference type="NCBI Taxonomy" id="269621"/>
    <lineage>
        <taxon>Eukaryota</taxon>
        <taxon>Fungi</taxon>
        <taxon>Dikarya</taxon>
        <taxon>Basidiomycota</taxon>
        <taxon>Pucciniomycotina</taxon>
        <taxon>Microbotryomycetes</taxon>
        <taxon>Microbotryales</taxon>
        <taxon>Microbotryaceae</taxon>
        <taxon>Microbotryum</taxon>
    </lineage>
</organism>
<dbReference type="OrthoDB" id="311172at2759"/>
<comment type="similarity">
    <text evidence="1">Belongs to the eukaryotic-type N-acetylglucosamine kinase family.</text>
</comment>
<evidence type="ECO:0000256" key="5">
    <source>
        <dbReference type="SAM" id="MobiDB-lite"/>
    </source>
</evidence>
<feature type="compositionally biased region" description="Polar residues" evidence="5">
    <location>
        <begin position="1"/>
        <end position="14"/>
    </location>
</feature>
<dbReference type="EMBL" id="FMSP01000017">
    <property type="protein sequence ID" value="SCV73195.1"/>
    <property type="molecule type" value="Genomic_DNA"/>
</dbReference>
<dbReference type="InterPro" id="IPR043129">
    <property type="entry name" value="ATPase_NBD"/>
</dbReference>
<dbReference type="Gene3D" id="3.30.420.40">
    <property type="match status" value="1"/>
</dbReference>
<dbReference type="SUPFAM" id="SSF53067">
    <property type="entry name" value="Actin-like ATPase domain"/>
    <property type="match status" value="2"/>
</dbReference>
<evidence type="ECO:0000256" key="2">
    <source>
        <dbReference type="ARBA" id="ARBA00012122"/>
    </source>
</evidence>
<feature type="domain" description="ATPase BadF/BadG/BcrA/BcrD type" evidence="6">
    <location>
        <begin position="38"/>
        <end position="409"/>
    </location>
</feature>
<proteinExistence type="inferred from homology"/>
<dbReference type="PANTHER" id="PTHR43190">
    <property type="entry name" value="N-ACETYL-D-GLUCOSAMINE KINASE"/>
    <property type="match status" value="1"/>
</dbReference>
<evidence type="ECO:0000259" key="6">
    <source>
        <dbReference type="Pfam" id="PF01869"/>
    </source>
</evidence>
<evidence type="ECO:0000256" key="4">
    <source>
        <dbReference type="ARBA" id="ARBA00031123"/>
    </source>
</evidence>
<dbReference type="InterPro" id="IPR002731">
    <property type="entry name" value="ATPase_BadF"/>
</dbReference>
<dbReference type="PANTHER" id="PTHR43190:SF3">
    <property type="entry name" value="N-ACETYL-D-GLUCOSAMINE KINASE"/>
    <property type="match status" value="1"/>
</dbReference>
<dbReference type="InterPro" id="IPR052519">
    <property type="entry name" value="Euk-type_GlcNAc_Kinase"/>
</dbReference>
<name>A0A238FJ65_9BASI</name>
<dbReference type="STRING" id="269621.A0A238FJ65"/>
<protein>
    <recommendedName>
        <fullName evidence="3">N-acetyl-D-glucosamine kinase</fullName>
        <ecNumber evidence="2">2.7.1.59</ecNumber>
    </recommendedName>
    <alternativeName>
        <fullName evidence="4">GlcNAc kinase</fullName>
    </alternativeName>
</protein>
<evidence type="ECO:0000256" key="3">
    <source>
        <dbReference type="ARBA" id="ARBA00014974"/>
    </source>
</evidence>
<dbReference type="AlphaFoldDB" id="A0A238FJ65"/>
<feature type="compositionally biased region" description="Pro residues" evidence="5">
    <location>
        <begin position="16"/>
        <end position="26"/>
    </location>
</feature>
<dbReference type="EC" id="2.7.1.59" evidence="2"/>
<dbReference type="Pfam" id="PF01869">
    <property type="entry name" value="BcrAD_BadFG"/>
    <property type="match status" value="1"/>
</dbReference>
<evidence type="ECO:0000256" key="1">
    <source>
        <dbReference type="ARBA" id="ARBA00006198"/>
    </source>
</evidence>
<reference evidence="8" key="1">
    <citation type="submission" date="2016-09" db="EMBL/GenBank/DDBJ databases">
        <authorList>
            <person name="Jeantristanb JTB J.-T."/>
            <person name="Ricardo R."/>
        </authorList>
    </citation>
    <scope>NUCLEOTIDE SEQUENCE [LARGE SCALE GENOMIC DNA]</scope>
</reference>
<gene>
    <name evidence="7" type="ORF">BQ2448_7120</name>
</gene>
<feature type="region of interest" description="Disordered" evidence="5">
    <location>
        <begin position="1"/>
        <end position="29"/>
    </location>
</feature>
<dbReference type="CDD" id="cd24007">
    <property type="entry name" value="ASKHA_NBD_eukNAGK-like"/>
    <property type="match status" value="1"/>
</dbReference>
<keyword evidence="8" id="KW-1185">Reference proteome</keyword>
<accession>A0A238FJ65</accession>
<sequence length="451" mass="47838">MLELSNLPTSASSSPQPQPQPQPRPQPALLNSPLFLAVDGGGSGVRAVIASHAGAELARASAGPCNVKSVTAPVAVARILQAVNAALALMPLSDVICHGSDSQPGTPEAVPSIDAQRSQDPLSLPRRFFAKVWVGVAGVDSRTEGSDFEDLLRHALRMPAEDLILTNGKSANIGYIVSADGYLFAAASTSLPHVDGTVVICAGTGSVSLAFRIQRTTREPQLVGCIGGWGPLLGDEGSAYSIGRLGVRSVLSYFDELHLAASCMTPTPQKASQPPLMFEDILRYFRAASSEGLIDRIYSDHSTPGAPLESESRRKLWIAESARIVLKHAFPETIACVESTRVALSILAEAQAHLVGVALRFVDQLQLDLHRTVLTLGGSLWTNSGFSRIYLEALEARECVFKHVIVISDAAGPAAAALAERVERAANATDKADEHTCKTKIDREDATNLQS</sequence>
<evidence type="ECO:0000313" key="7">
    <source>
        <dbReference type="EMBL" id="SCV73195.1"/>
    </source>
</evidence>
<dbReference type="Proteomes" id="UP000198372">
    <property type="component" value="Unassembled WGS sequence"/>
</dbReference>